<name>A0A2G8LH69_STIJA</name>
<feature type="region of interest" description="Disordered" evidence="1">
    <location>
        <begin position="208"/>
        <end position="246"/>
    </location>
</feature>
<evidence type="ECO:0000313" key="3">
    <source>
        <dbReference type="Proteomes" id="UP000230750"/>
    </source>
</evidence>
<dbReference type="AlphaFoldDB" id="A0A2G8LH69"/>
<gene>
    <name evidence="2" type="ORF">BSL78_03511</name>
</gene>
<keyword evidence="3" id="KW-1185">Reference proteome</keyword>
<evidence type="ECO:0000256" key="1">
    <source>
        <dbReference type="SAM" id="MobiDB-lite"/>
    </source>
</evidence>
<proteinExistence type="predicted"/>
<protein>
    <submittedName>
        <fullName evidence="2">Uncharacterized protein</fullName>
    </submittedName>
</protein>
<organism evidence="2 3">
    <name type="scientific">Stichopus japonicus</name>
    <name type="common">Sea cucumber</name>
    <dbReference type="NCBI Taxonomy" id="307972"/>
    <lineage>
        <taxon>Eukaryota</taxon>
        <taxon>Metazoa</taxon>
        <taxon>Echinodermata</taxon>
        <taxon>Eleutherozoa</taxon>
        <taxon>Echinozoa</taxon>
        <taxon>Holothuroidea</taxon>
        <taxon>Aspidochirotacea</taxon>
        <taxon>Aspidochirotida</taxon>
        <taxon>Stichopodidae</taxon>
        <taxon>Apostichopus</taxon>
    </lineage>
</organism>
<sequence>MPAQHAQEVATGQQLQVIHAPLQQMALPNQPVQVASRPMLSLNLQSPYSEQGPTTISSTGQQLQGSPVMVAIQPATAKGSLLGSSPVQLIPSSHRHNPMFSSACTGGTHTTSVYSTITSRARYIFCKSFVISGEIGTSERINSSQAAPVCTVSSSVALAIQPKPDVQLRPHATTTVQSETQIQSQAVAAATQSDCHQTHPPQATLAIQSDNQMQPRATSATQPDSRSHSHTTAAVIQPDSHSQTCTTTAATRPENHIHTHKPTAIQPDNEVKPLAIAATQPEIQLHLVRRF</sequence>
<accession>A0A2G8LH69</accession>
<dbReference type="Proteomes" id="UP000230750">
    <property type="component" value="Unassembled WGS sequence"/>
</dbReference>
<comment type="caution">
    <text evidence="2">The sequence shown here is derived from an EMBL/GenBank/DDBJ whole genome shotgun (WGS) entry which is preliminary data.</text>
</comment>
<evidence type="ECO:0000313" key="2">
    <source>
        <dbReference type="EMBL" id="PIK59593.1"/>
    </source>
</evidence>
<reference evidence="2 3" key="1">
    <citation type="journal article" date="2017" name="PLoS Biol.">
        <title>The sea cucumber genome provides insights into morphological evolution and visceral regeneration.</title>
        <authorList>
            <person name="Zhang X."/>
            <person name="Sun L."/>
            <person name="Yuan J."/>
            <person name="Sun Y."/>
            <person name="Gao Y."/>
            <person name="Zhang L."/>
            <person name="Li S."/>
            <person name="Dai H."/>
            <person name="Hamel J.F."/>
            <person name="Liu C."/>
            <person name="Yu Y."/>
            <person name="Liu S."/>
            <person name="Lin W."/>
            <person name="Guo K."/>
            <person name="Jin S."/>
            <person name="Xu P."/>
            <person name="Storey K.B."/>
            <person name="Huan P."/>
            <person name="Zhang T."/>
            <person name="Zhou Y."/>
            <person name="Zhang J."/>
            <person name="Lin C."/>
            <person name="Li X."/>
            <person name="Xing L."/>
            <person name="Huo D."/>
            <person name="Sun M."/>
            <person name="Wang L."/>
            <person name="Mercier A."/>
            <person name="Li F."/>
            <person name="Yang H."/>
            <person name="Xiang J."/>
        </authorList>
    </citation>
    <scope>NUCLEOTIDE SEQUENCE [LARGE SCALE GENOMIC DNA]</scope>
    <source>
        <strain evidence="2">Shaxun</strain>
        <tissue evidence="2">Muscle</tissue>
    </source>
</reference>
<dbReference type="EMBL" id="MRZV01000079">
    <property type="protein sequence ID" value="PIK59593.1"/>
    <property type="molecule type" value="Genomic_DNA"/>
</dbReference>